<accession>A0A1G1YK93</accession>
<dbReference type="Proteomes" id="UP000177250">
    <property type="component" value="Unassembled WGS sequence"/>
</dbReference>
<keyword evidence="1" id="KW-0472">Membrane</keyword>
<keyword evidence="1" id="KW-0812">Transmembrane</keyword>
<dbReference type="STRING" id="1797545.A3B15_03570"/>
<name>A0A1G1YK93_9BACT</name>
<evidence type="ECO:0008006" key="4">
    <source>
        <dbReference type="Google" id="ProtNLM"/>
    </source>
</evidence>
<protein>
    <recommendedName>
        <fullName evidence="4">Type 4 fimbrial biogenesis protein PilX N-terminal domain-containing protein</fullName>
    </recommendedName>
</protein>
<dbReference type="EMBL" id="MHIO01000044">
    <property type="protein sequence ID" value="OGY52772.1"/>
    <property type="molecule type" value="Genomic_DNA"/>
</dbReference>
<reference evidence="2 3" key="1">
    <citation type="journal article" date="2016" name="Nat. Commun.">
        <title>Thousands of microbial genomes shed light on interconnected biogeochemical processes in an aquifer system.</title>
        <authorList>
            <person name="Anantharaman K."/>
            <person name="Brown C.T."/>
            <person name="Hug L.A."/>
            <person name="Sharon I."/>
            <person name="Castelle C.J."/>
            <person name="Probst A.J."/>
            <person name="Thomas B.C."/>
            <person name="Singh A."/>
            <person name="Wilkins M.J."/>
            <person name="Karaoz U."/>
            <person name="Brodie E.L."/>
            <person name="Williams K.H."/>
            <person name="Hubbard S.S."/>
            <person name="Banfield J.F."/>
        </authorList>
    </citation>
    <scope>NUCLEOTIDE SEQUENCE [LARGE SCALE GENOMIC DNA]</scope>
</reference>
<evidence type="ECO:0000313" key="3">
    <source>
        <dbReference type="Proteomes" id="UP000177250"/>
    </source>
</evidence>
<sequence length="403" mass="42952">MSQKNQGFVLVTSVLILTTLLAVGSYLISSANSENKIAQAEFLATKNYYLSEAGISEMLWRIKNDAAARNAFLAGTLDESFNISRSNVFGDSKASYQVSAQNTVTAEAWITATSTYQIGNNTSQRVVKSYISKATGDPSGWNYSVYAGGRGGQQNGNFIFTGSGVALIANGGRLHANQVFKVQKAEVVVNDGAVTSANVIEVVAGGVLTLNNSYQDAPTSTVEIIPITINRDPENPEENSWEKRATATYTTAAFNSLPDNTVLTGIIYVSGSNARIINKNLTINGVLAAGGSLEADLDGQSFIVNHDETYDSGVLVNNNLTITTEGGLVLIDGLIYSGNTLEINSQNTDFTINGALAGFDATVTASGRPITLNFTAANVDPVINPEYNPDSPLIQIDHWEEQY</sequence>
<feature type="transmembrane region" description="Helical" evidence="1">
    <location>
        <begin position="7"/>
        <end position="28"/>
    </location>
</feature>
<evidence type="ECO:0000256" key="1">
    <source>
        <dbReference type="SAM" id="Phobius"/>
    </source>
</evidence>
<organism evidence="2 3">
    <name type="scientific">Candidatus Buchananbacteria bacterium RIFCSPLOWO2_01_FULL_45_31</name>
    <dbReference type="NCBI Taxonomy" id="1797545"/>
    <lineage>
        <taxon>Bacteria</taxon>
        <taxon>Candidatus Buchananiibacteriota</taxon>
    </lineage>
</organism>
<dbReference type="AlphaFoldDB" id="A0A1G1YK93"/>
<proteinExistence type="predicted"/>
<keyword evidence="1" id="KW-1133">Transmembrane helix</keyword>
<comment type="caution">
    <text evidence="2">The sequence shown here is derived from an EMBL/GenBank/DDBJ whole genome shotgun (WGS) entry which is preliminary data.</text>
</comment>
<evidence type="ECO:0000313" key="2">
    <source>
        <dbReference type="EMBL" id="OGY52772.1"/>
    </source>
</evidence>
<gene>
    <name evidence="2" type="ORF">A3B15_03570</name>
</gene>